<feature type="transmembrane region" description="Helical" evidence="15">
    <location>
        <begin position="446"/>
        <end position="463"/>
    </location>
</feature>
<feature type="compositionally biased region" description="Polar residues" evidence="14">
    <location>
        <begin position="13"/>
        <end position="25"/>
    </location>
</feature>
<feature type="region of interest" description="Disordered" evidence="14">
    <location>
        <begin position="161"/>
        <end position="187"/>
    </location>
</feature>
<name>A0A8K1CWD1_PYTOL</name>
<protein>
    <recommendedName>
        <fullName evidence="13">Phosphatidate cytidylyltransferase</fullName>
        <ecNumber evidence="13">2.7.7.41</ecNumber>
    </recommendedName>
</protein>
<keyword evidence="17" id="KW-1185">Reference proteome</keyword>
<feature type="transmembrane region" description="Helical" evidence="15">
    <location>
        <begin position="419"/>
        <end position="440"/>
    </location>
</feature>
<dbReference type="GO" id="GO:0005886">
    <property type="term" value="C:plasma membrane"/>
    <property type="evidence" value="ECO:0007669"/>
    <property type="project" value="UniProtKB-SubCell"/>
</dbReference>
<accession>A0A8K1CWD1</accession>
<keyword evidence="11" id="KW-0594">Phospholipid biosynthesis</keyword>
<keyword evidence="10 15" id="KW-0472">Membrane</keyword>
<gene>
    <name evidence="16" type="ORF">Poli38472_001977</name>
</gene>
<comment type="pathway">
    <text evidence="13">Phospholipid metabolism; CDP-diacylglycerol biosynthesis; CDP-diacylglycerol from sn-glycerol 3-phosphate: step 3/3.</text>
</comment>
<evidence type="ECO:0000256" key="3">
    <source>
        <dbReference type="ARBA" id="ARBA00022475"/>
    </source>
</evidence>
<keyword evidence="12" id="KW-1208">Phospholipid metabolism</keyword>
<evidence type="ECO:0000256" key="15">
    <source>
        <dbReference type="SAM" id="Phobius"/>
    </source>
</evidence>
<feature type="transmembrane region" description="Helical" evidence="15">
    <location>
        <begin position="96"/>
        <end position="115"/>
    </location>
</feature>
<dbReference type="Proteomes" id="UP000794436">
    <property type="component" value="Unassembled WGS sequence"/>
</dbReference>
<dbReference type="PANTHER" id="PTHR46382">
    <property type="entry name" value="PHOSPHATIDATE CYTIDYLYLTRANSFERASE"/>
    <property type="match status" value="1"/>
</dbReference>
<proteinExistence type="inferred from homology"/>
<keyword evidence="8 15" id="KW-1133">Transmembrane helix</keyword>
<dbReference type="EC" id="2.7.7.41" evidence="13"/>
<feature type="transmembrane region" description="Helical" evidence="15">
    <location>
        <begin position="313"/>
        <end position="332"/>
    </location>
</feature>
<feature type="transmembrane region" description="Helical" evidence="15">
    <location>
        <begin position="220"/>
        <end position="243"/>
    </location>
</feature>
<evidence type="ECO:0000313" key="17">
    <source>
        <dbReference type="Proteomes" id="UP000794436"/>
    </source>
</evidence>
<keyword evidence="9" id="KW-0443">Lipid metabolism</keyword>
<dbReference type="InterPro" id="IPR000374">
    <property type="entry name" value="PC_trans"/>
</dbReference>
<feature type="transmembrane region" description="Helical" evidence="15">
    <location>
        <begin position="71"/>
        <end position="90"/>
    </location>
</feature>
<dbReference type="GO" id="GO:0016024">
    <property type="term" value="P:CDP-diacylglycerol biosynthetic process"/>
    <property type="evidence" value="ECO:0007669"/>
    <property type="project" value="UniProtKB-UniPathway"/>
</dbReference>
<feature type="transmembrane region" description="Helical" evidence="15">
    <location>
        <begin position="282"/>
        <end position="301"/>
    </location>
</feature>
<comment type="caution">
    <text evidence="16">The sequence shown here is derived from an EMBL/GenBank/DDBJ whole genome shotgun (WGS) entry which is preliminary data.</text>
</comment>
<evidence type="ECO:0000256" key="5">
    <source>
        <dbReference type="ARBA" id="ARBA00022679"/>
    </source>
</evidence>
<dbReference type="PANTHER" id="PTHR46382:SF1">
    <property type="entry name" value="PHOSPHATIDATE CYTIDYLYLTRANSFERASE"/>
    <property type="match status" value="1"/>
</dbReference>
<feature type="region of interest" description="Disordered" evidence="14">
    <location>
        <begin position="1"/>
        <end position="59"/>
    </location>
</feature>
<evidence type="ECO:0000313" key="16">
    <source>
        <dbReference type="EMBL" id="TMW69821.1"/>
    </source>
</evidence>
<feature type="transmembrane region" description="Helical" evidence="15">
    <location>
        <begin position="344"/>
        <end position="365"/>
    </location>
</feature>
<reference evidence="16" key="1">
    <citation type="submission" date="2019-03" db="EMBL/GenBank/DDBJ databases">
        <title>Long read genome sequence of the mycoparasitic Pythium oligandrum ATCC 38472 isolated from sugarbeet rhizosphere.</title>
        <authorList>
            <person name="Gaulin E."/>
        </authorList>
    </citation>
    <scope>NUCLEOTIDE SEQUENCE</scope>
    <source>
        <strain evidence="16">ATCC 38472_TT</strain>
    </source>
</reference>
<feature type="compositionally biased region" description="Basic and acidic residues" evidence="14">
    <location>
        <begin position="32"/>
        <end position="43"/>
    </location>
</feature>
<dbReference type="OrthoDB" id="10260889at2759"/>
<evidence type="ECO:0000256" key="13">
    <source>
        <dbReference type="RuleBase" id="RU003938"/>
    </source>
</evidence>
<keyword evidence="7 13" id="KW-0548">Nucleotidyltransferase</keyword>
<evidence type="ECO:0000256" key="10">
    <source>
        <dbReference type="ARBA" id="ARBA00023136"/>
    </source>
</evidence>
<feature type="transmembrane region" description="Helical" evidence="15">
    <location>
        <begin position="377"/>
        <end position="399"/>
    </location>
</feature>
<comment type="subcellular location">
    <subcellularLocation>
        <location evidence="1">Cell membrane</location>
        <topology evidence="1">Multi-pass membrane protein</topology>
    </subcellularLocation>
</comment>
<dbReference type="UniPathway" id="UPA00557">
    <property type="reaction ID" value="UER00614"/>
</dbReference>
<dbReference type="AlphaFoldDB" id="A0A8K1CWD1"/>
<comment type="similarity">
    <text evidence="2 13">Belongs to the CDS family.</text>
</comment>
<evidence type="ECO:0000256" key="14">
    <source>
        <dbReference type="SAM" id="MobiDB-lite"/>
    </source>
</evidence>
<evidence type="ECO:0000256" key="1">
    <source>
        <dbReference type="ARBA" id="ARBA00004651"/>
    </source>
</evidence>
<keyword evidence="5 13" id="KW-0808">Transferase</keyword>
<evidence type="ECO:0000256" key="4">
    <source>
        <dbReference type="ARBA" id="ARBA00022516"/>
    </source>
</evidence>
<comment type="catalytic activity">
    <reaction evidence="13">
        <text>a 1,2-diacyl-sn-glycero-3-phosphate + CTP + H(+) = a CDP-1,2-diacyl-sn-glycerol + diphosphate</text>
        <dbReference type="Rhea" id="RHEA:16229"/>
        <dbReference type="ChEBI" id="CHEBI:15378"/>
        <dbReference type="ChEBI" id="CHEBI:33019"/>
        <dbReference type="ChEBI" id="CHEBI:37563"/>
        <dbReference type="ChEBI" id="CHEBI:58332"/>
        <dbReference type="ChEBI" id="CHEBI:58608"/>
        <dbReference type="EC" id="2.7.7.41"/>
    </reaction>
</comment>
<evidence type="ECO:0000256" key="9">
    <source>
        <dbReference type="ARBA" id="ARBA00023098"/>
    </source>
</evidence>
<evidence type="ECO:0000256" key="11">
    <source>
        <dbReference type="ARBA" id="ARBA00023209"/>
    </source>
</evidence>
<evidence type="ECO:0000256" key="2">
    <source>
        <dbReference type="ARBA" id="ARBA00010185"/>
    </source>
</evidence>
<evidence type="ECO:0000256" key="12">
    <source>
        <dbReference type="ARBA" id="ARBA00023264"/>
    </source>
</evidence>
<dbReference type="PROSITE" id="PS01315">
    <property type="entry name" value="CDS"/>
    <property type="match status" value="1"/>
</dbReference>
<organism evidence="16 17">
    <name type="scientific">Pythium oligandrum</name>
    <name type="common">Mycoparasitic fungus</name>
    <dbReference type="NCBI Taxonomy" id="41045"/>
    <lineage>
        <taxon>Eukaryota</taxon>
        <taxon>Sar</taxon>
        <taxon>Stramenopiles</taxon>
        <taxon>Oomycota</taxon>
        <taxon>Peronosporomycetes</taxon>
        <taxon>Pythiales</taxon>
        <taxon>Pythiaceae</taxon>
        <taxon>Pythium</taxon>
    </lineage>
</organism>
<keyword evidence="6 13" id="KW-0812">Transmembrane</keyword>
<sequence length="514" mass="57215">MASARLPHAATATGVSATVELSPTRDSPFPSPREDEAETRSTDTTDAASGGDGMQAHPNEPMWRRLLRLNFVQRCLSAIILAPLVTIFLWQSPAFATATVCTGLTSLCSYEYAWLAHRIQHRFRRQFSLILGDSREPVGEMEPSLAQEPRSPTSLRRLSHLSNTGRKDGEGAAQSTTPEPRDDVTPRSEAVIDQDFDDDEIFKHTAVTDIANRFFGGHEWIAAMITSAFVAAFFSMLFLFAIVRNFPDLKKTEFYEFRIFYTITTDYISALCACFTPNRRYAVLLLGQNTIFTLLTIYSTICPINQFTCSIDLEPVQLVLVTIGFLLVFRIFTSRDVADAASLFALDLLGFIYIIGTLSVLVAFVDDDKRALYRKLLIVLLYVTWASDSGAYVTGKLLVRWRYPYYHPLAAHLSKNKDYEGTLGAIIWGIAAMLVASNLLDVQGSVWIKILFTVLGVIVGRFGDLFESLLKRAANVKDSGTLIPGHGGVLDRIDALMFITLVFARYYSTVIGLE</sequence>
<keyword evidence="3" id="KW-1003">Cell membrane</keyword>
<evidence type="ECO:0000256" key="6">
    <source>
        <dbReference type="ARBA" id="ARBA00022692"/>
    </source>
</evidence>
<keyword evidence="4" id="KW-0444">Lipid biosynthesis</keyword>
<feature type="transmembrane region" description="Helical" evidence="15">
    <location>
        <begin position="255"/>
        <end position="275"/>
    </location>
</feature>
<dbReference type="EMBL" id="SPLM01000001">
    <property type="protein sequence ID" value="TMW69821.1"/>
    <property type="molecule type" value="Genomic_DNA"/>
</dbReference>
<evidence type="ECO:0000256" key="8">
    <source>
        <dbReference type="ARBA" id="ARBA00022989"/>
    </source>
</evidence>
<dbReference type="Pfam" id="PF01148">
    <property type="entry name" value="CTP_transf_1"/>
    <property type="match status" value="1"/>
</dbReference>
<dbReference type="GO" id="GO:0004605">
    <property type="term" value="F:phosphatidate cytidylyltransferase activity"/>
    <property type="evidence" value="ECO:0007669"/>
    <property type="project" value="UniProtKB-EC"/>
</dbReference>
<evidence type="ECO:0000256" key="7">
    <source>
        <dbReference type="ARBA" id="ARBA00022695"/>
    </source>
</evidence>